<proteinExistence type="predicted"/>
<evidence type="ECO:0000313" key="3">
    <source>
        <dbReference type="Proteomes" id="UP000215914"/>
    </source>
</evidence>
<accession>A0A251TUL6</accession>
<reference evidence="1" key="3">
    <citation type="submission" date="2020-06" db="EMBL/GenBank/DDBJ databases">
        <title>Helianthus annuus Genome sequencing and assembly Release 2.</title>
        <authorList>
            <person name="Gouzy J."/>
            <person name="Langlade N."/>
            <person name="Munos S."/>
        </authorList>
    </citation>
    <scope>NUCLEOTIDE SEQUENCE</scope>
    <source>
        <tissue evidence="1">Leaves</tissue>
    </source>
</reference>
<dbReference type="Proteomes" id="UP000215914">
    <property type="component" value="Chromosome 9"/>
</dbReference>
<sequence length="53" mass="6258">MKNLDILLDFTTNIFLEGPLFYRFLGNFCVKVLIFAKLILKYPSSNFCILDFF</sequence>
<evidence type="ECO:0000313" key="2">
    <source>
        <dbReference type="EMBL" id="OTG14828.1"/>
    </source>
</evidence>
<dbReference type="AlphaFoldDB" id="A0A251TUL6"/>
<evidence type="ECO:0000313" key="1">
    <source>
        <dbReference type="EMBL" id="KAF5790615.1"/>
    </source>
</evidence>
<dbReference type="EMBL" id="MNCJ02000324">
    <property type="protein sequence ID" value="KAF5790615.1"/>
    <property type="molecule type" value="Genomic_DNA"/>
</dbReference>
<name>A0A251TUL6_HELAN</name>
<dbReference type="Gramene" id="mRNA:HanXRQr2_Chr09g0385281">
    <property type="protein sequence ID" value="CDS:HanXRQr2_Chr09g0385281.1"/>
    <property type="gene ID" value="HanXRQr2_Chr09g0385281"/>
</dbReference>
<dbReference type="InParanoid" id="A0A251TUL6"/>
<reference evidence="2" key="2">
    <citation type="submission" date="2017-02" db="EMBL/GenBank/DDBJ databases">
        <title>Sunflower complete genome.</title>
        <authorList>
            <person name="Langlade N."/>
            <person name="Munos S."/>
        </authorList>
    </citation>
    <scope>NUCLEOTIDE SEQUENCE [LARGE SCALE GENOMIC DNA]</scope>
    <source>
        <tissue evidence="2">Leaves</tissue>
    </source>
</reference>
<reference evidence="1 3" key="1">
    <citation type="journal article" date="2017" name="Nature">
        <title>The sunflower genome provides insights into oil metabolism, flowering and Asterid evolution.</title>
        <authorList>
            <person name="Badouin H."/>
            <person name="Gouzy J."/>
            <person name="Grassa C.J."/>
            <person name="Murat F."/>
            <person name="Staton S.E."/>
            <person name="Cottret L."/>
            <person name="Lelandais-Briere C."/>
            <person name="Owens G.L."/>
            <person name="Carrere S."/>
            <person name="Mayjonade B."/>
            <person name="Legrand L."/>
            <person name="Gill N."/>
            <person name="Kane N.C."/>
            <person name="Bowers J.E."/>
            <person name="Hubner S."/>
            <person name="Bellec A."/>
            <person name="Berard A."/>
            <person name="Berges H."/>
            <person name="Blanchet N."/>
            <person name="Boniface M.C."/>
            <person name="Brunel D."/>
            <person name="Catrice O."/>
            <person name="Chaidir N."/>
            <person name="Claudel C."/>
            <person name="Donnadieu C."/>
            <person name="Faraut T."/>
            <person name="Fievet G."/>
            <person name="Helmstetter N."/>
            <person name="King M."/>
            <person name="Knapp S.J."/>
            <person name="Lai Z."/>
            <person name="Le Paslier M.C."/>
            <person name="Lippi Y."/>
            <person name="Lorenzon L."/>
            <person name="Mandel J.R."/>
            <person name="Marage G."/>
            <person name="Marchand G."/>
            <person name="Marquand E."/>
            <person name="Bret-Mestries E."/>
            <person name="Morien E."/>
            <person name="Nambeesan S."/>
            <person name="Nguyen T."/>
            <person name="Pegot-Espagnet P."/>
            <person name="Pouilly N."/>
            <person name="Raftis F."/>
            <person name="Sallet E."/>
            <person name="Schiex T."/>
            <person name="Thomas J."/>
            <person name="Vandecasteele C."/>
            <person name="Vares D."/>
            <person name="Vear F."/>
            <person name="Vautrin S."/>
            <person name="Crespi M."/>
            <person name="Mangin B."/>
            <person name="Burke J.M."/>
            <person name="Salse J."/>
            <person name="Munos S."/>
            <person name="Vincourt P."/>
            <person name="Rieseberg L.H."/>
            <person name="Langlade N.B."/>
        </authorList>
    </citation>
    <scope>NUCLEOTIDE SEQUENCE [LARGE SCALE GENOMIC DNA]</scope>
    <source>
        <strain evidence="3">cv. SF193</strain>
        <tissue evidence="1">Leaves</tissue>
    </source>
</reference>
<keyword evidence="3" id="KW-1185">Reference proteome</keyword>
<gene>
    <name evidence="2" type="ORF">HannXRQ_Chr09g0253751</name>
    <name evidence="1" type="ORF">HanXRQr2_Chr09g0385281</name>
</gene>
<protein>
    <submittedName>
        <fullName evidence="2">Uncharacterized protein</fullName>
    </submittedName>
</protein>
<organism evidence="2 3">
    <name type="scientific">Helianthus annuus</name>
    <name type="common">Common sunflower</name>
    <dbReference type="NCBI Taxonomy" id="4232"/>
    <lineage>
        <taxon>Eukaryota</taxon>
        <taxon>Viridiplantae</taxon>
        <taxon>Streptophyta</taxon>
        <taxon>Embryophyta</taxon>
        <taxon>Tracheophyta</taxon>
        <taxon>Spermatophyta</taxon>
        <taxon>Magnoliopsida</taxon>
        <taxon>eudicotyledons</taxon>
        <taxon>Gunneridae</taxon>
        <taxon>Pentapetalae</taxon>
        <taxon>asterids</taxon>
        <taxon>campanulids</taxon>
        <taxon>Asterales</taxon>
        <taxon>Asteraceae</taxon>
        <taxon>Asteroideae</taxon>
        <taxon>Heliantheae alliance</taxon>
        <taxon>Heliantheae</taxon>
        <taxon>Helianthus</taxon>
    </lineage>
</organism>
<dbReference type="EMBL" id="CM007898">
    <property type="protein sequence ID" value="OTG14828.1"/>
    <property type="molecule type" value="Genomic_DNA"/>
</dbReference>